<dbReference type="Proteomes" id="UP001623348">
    <property type="component" value="Unassembled WGS sequence"/>
</dbReference>
<reference evidence="1 2" key="1">
    <citation type="submission" date="2024-06" db="EMBL/GenBank/DDBJ databases">
        <title>The draft genome of Grus japonensis, version 3.</title>
        <authorList>
            <person name="Nabeshima K."/>
            <person name="Suzuki S."/>
            <person name="Onuma M."/>
        </authorList>
    </citation>
    <scope>NUCLEOTIDE SEQUENCE [LARGE SCALE GENOMIC DNA]</scope>
    <source>
        <strain evidence="1 2">451A</strain>
    </source>
</reference>
<dbReference type="AlphaFoldDB" id="A0ABC9VRW3"/>
<comment type="caution">
    <text evidence="1">The sequence shown here is derived from an EMBL/GenBank/DDBJ whole genome shotgun (WGS) entry which is preliminary data.</text>
</comment>
<organism evidence="1 2">
    <name type="scientific">Grus japonensis</name>
    <name type="common">Japanese crane</name>
    <name type="synonym">Red-crowned crane</name>
    <dbReference type="NCBI Taxonomy" id="30415"/>
    <lineage>
        <taxon>Eukaryota</taxon>
        <taxon>Metazoa</taxon>
        <taxon>Chordata</taxon>
        <taxon>Craniata</taxon>
        <taxon>Vertebrata</taxon>
        <taxon>Euteleostomi</taxon>
        <taxon>Archelosauria</taxon>
        <taxon>Archosauria</taxon>
        <taxon>Dinosauria</taxon>
        <taxon>Saurischia</taxon>
        <taxon>Theropoda</taxon>
        <taxon>Coelurosauria</taxon>
        <taxon>Aves</taxon>
        <taxon>Neognathae</taxon>
        <taxon>Neoaves</taxon>
        <taxon>Gruiformes</taxon>
        <taxon>Gruidae</taxon>
        <taxon>Grus</taxon>
    </lineage>
</organism>
<dbReference type="PRINTS" id="PR01345">
    <property type="entry name" value="CERVTRCPTASE"/>
</dbReference>
<protein>
    <recommendedName>
        <fullName evidence="3">Reverse transcriptase domain-containing protein</fullName>
    </recommendedName>
</protein>
<name>A0ABC9VRW3_GRUJA</name>
<dbReference type="PANTHER" id="PTHR33332">
    <property type="entry name" value="REVERSE TRANSCRIPTASE DOMAIN-CONTAINING PROTEIN"/>
    <property type="match status" value="1"/>
</dbReference>
<sequence>MKLSKGKCRVLHLLHLRRNNPKHQYRLRVDLLGSSSAEKDLGVLLDDKLSMSQQCALAAKKANGILGCTKKSVASRSREAILPLYSALVRPHLEYCVQFWAPQFKKDRGLLGRVQQRAMKMMRGLEHLSDEERLRELGLFSLEKRRLRGDLINAYKYLKGGCQEEGARLFSVVPSDRTRGNGHKLEHRKFQLNMRKNFFTLRVTEHWDRLPREVVESPLEIFKTHLDSVPCNLLWVILL</sequence>
<dbReference type="EMBL" id="BAAFJT010000001">
    <property type="protein sequence ID" value="GAB0175771.1"/>
    <property type="molecule type" value="Genomic_DNA"/>
</dbReference>
<evidence type="ECO:0000313" key="2">
    <source>
        <dbReference type="Proteomes" id="UP001623348"/>
    </source>
</evidence>
<keyword evidence="2" id="KW-1185">Reference proteome</keyword>
<accession>A0ABC9VRW3</accession>
<proteinExistence type="predicted"/>
<gene>
    <name evidence="1" type="ORF">GRJ2_000042300</name>
</gene>
<evidence type="ECO:0000313" key="1">
    <source>
        <dbReference type="EMBL" id="GAB0175771.1"/>
    </source>
</evidence>
<evidence type="ECO:0008006" key="3">
    <source>
        <dbReference type="Google" id="ProtNLM"/>
    </source>
</evidence>